<dbReference type="SUPFAM" id="SSF103473">
    <property type="entry name" value="MFS general substrate transporter"/>
    <property type="match status" value="1"/>
</dbReference>
<comment type="subcellular location">
    <subcellularLocation>
        <location evidence="1">Membrane</location>
        <topology evidence="1">Multi-pass membrane protein</topology>
    </subcellularLocation>
</comment>
<evidence type="ECO:0000313" key="7">
    <source>
        <dbReference type="Proteomes" id="UP001196413"/>
    </source>
</evidence>
<reference evidence="6" key="1">
    <citation type="submission" date="2021-06" db="EMBL/GenBank/DDBJ databases">
        <title>Parelaphostrongylus tenuis whole genome reference sequence.</title>
        <authorList>
            <person name="Garwood T.J."/>
            <person name="Larsen P.A."/>
            <person name="Fountain-Jones N.M."/>
            <person name="Garbe J.R."/>
            <person name="Macchietto M.G."/>
            <person name="Kania S.A."/>
            <person name="Gerhold R.W."/>
            <person name="Richards J.E."/>
            <person name="Wolf T.M."/>
        </authorList>
    </citation>
    <scope>NUCLEOTIDE SEQUENCE</scope>
    <source>
        <strain evidence="6">MNPRO001-30</strain>
        <tissue evidence="6">Meninges</tissue>
    </source>
</reference>
<keyword evidence="4 5" id="KW-0472">Membrane</keyword>
<name>A0AAD5QPI1_PARTN</name>
<dbReference type="PANTHER" id="PTHR11662">
    <property type="entry name" value="SOLUTE CARRIER FAMILY 17"/>
    <property type="match status" value="1"/>
</dbReference>
<feature type="transmembrane region" description="Helical" evidence="5">
    <location>
        <begin position="74"/>
        <end position="94"/>
    </location>
</feature>
<evidence type="ECO:0000313" key="6">
    <source>
        <dbReference type="EMBL" id="KAJ1357852.1"/>
    </source>
</evidence>
<feature type="transmembrane region" description="Helical" evidence="5">
    <location>
        <begin position="154"/>
        <end position="174"/>
    </location>
</feature>
<dbReference type="Gene3D" id="1.20.1250.20">
    <property type="entry name" value="MFS general substrate transporter like domains"/>
    <property type="match status" value="1"/>
</dbReference>
<evidence type="ECO:0008006" key="8">
    <source>
        <dbReference type="Google" id="ProtNLM"/>
    </source>
</evidence>
<dbReference type="AlphaFoldDB" id="A0AAD5QPI1"/>
<evidence type="ECO:0000256" key="2">
    <source>
        <dbReference type="ARBA" id="ARBA00022692"/>
    </source>
</evidence>
<proteinExistence type="predicted"/>
<evidence type="ECO:0000256" key="1">
    <source>
        <dbReference type="ARBA" id="ARBA00004141"/>
    </source>
</evidence>
<sequence length="191" mass="20631">MVGSASSSRNELSLSSQSLVLSAVHDVEEKSMEYVSNDEATTRSTKTSSMTKSDDFRTAKLPHFSLFSFRSTRLWICILLTTGLYSTVSMRLNLSMAVVCMVNSTAFPSEKPTSSVRSGATTSTNCEPLNSDFETAVDAGYTGDLLWSPAMQSVLFSATFYGAMVTLPFAGILADKYGAKSIVLGRHNTVN</sequence>
<dbReference type="PANTHER" id="PTHR11662:SF405">
    <property type="entry name" value="PROTEIN CBG12249"/>
    <property type="match status" value="1"/>
</dbReference>
<evidence type="ECO:0000256" key="5">
    <source>
        <dbReference type="SAM" id="Phobius"/>
    </source>
</evidence>
<dbReference type="GO" id="GO:0006820">
    <property type="term" value="P:monoatomic anion transport"/>
    <property type="evidence" value="ECO:0007669"/>
    <property type="project" value="TreeGrafter"/>
</dbReference>
<accession>A0AAD5QPI1</accession>
<keyword evidence="7" id="KW-1185">Reference proteome</keyword>
<keyword evidence="2 5" id="KW-0812">Transmembrane</keyword>
<organism evidence="6 7">
    <name type="scientific">Parelaphostrongylus tenuis</name>
    <name type="common">Meningeal worm</name>
    <dbReference type="NCBI Taxonomy" id="148309"/>
    <lineage>
        <taxon>Eukaryota</taxon>
        <taxon>Metazoa</taxon>
        <taxon>Ecdysozoa</taxon>
        <taxon>Nematoda</taxon>
        <taxon>Chromadorea</taxon>
        <taxon>Rhabditida</taxon>
        <taxon>Rhabditina</taxon>
        <taxon>Rhabditomorpha</taxon>
        <taxon>Strongyloidea</taxon>
        <taxon>Metastrongylidae</taxon>
        <taxon>Parelaphostrongylus</taxon>
    </lineage>
</organism>
<dbReference type="EMBL" id="JAHQIW010003251">
    <property type="protein sequence ID" value="KAJ1357852.1"/>
    <property type="molecule type" value="Genomic_DNA"/>
</dbReference>
<dbReference type="GO" id="GO:0016020">
    <property type="term" value="C:membrane"/>
    <property type="evidence" value="ECO:0007669"/>
    <property type="project" value="UniProtKB-SubCell"/>
</dbReference>
<keyword evidence="3 5" id="KW-1133">Transmembrane helix</keyword>
<dbReference type="InterPro" id="IPR050382">
    <property type="entry name" value="MFS_Na/Anion_cotransporter"/>
</dbReference>
<comment type="caution">
    <text evidence="6">The sequence shown here is derived from an EMBL/GenBank/DDBJ whole genome shotgun (WGS) entry which is preliminary data.</text>
</comment>
<dbReference type="GO" id="GO:0022857">
    <property type="term" value="F:transmembrane transporter activity"/>
    <property type="evidence" value="ECO:0007669"/>
    <property type="project" value="TreeGrafter"/>
</dbReference>
<dbReference type="InterPro" id="IPR036259">
    <property type="entry name" value="MFS_trans_sf"/>
</dbReference>
<dbReference type="Proteomes" id="UP001196413">
    <property type="component" value="Unassembled WGS sequence"/>
</dbReference>
<gene>
    <name evidence="6" type="ORF">KIN20_016109</name>
</gene>
<evidence type="ECO:0000256" key="4">
    <source>
        <dbReference type="ARBA" id="ARBA00023136"/>
    </source>
</evidence>
<evidence type="ECO:0000256" key="3">
    <source>
        <dbReference type="ARBA" id="ARBA00022989"/>
    </source>
</evidence>
<protein>
    <recommendedName>
        <fullName evidence="8">Major facilitator superfamily (MFS) profile domain-containing protein</fullName>
    </recommendedName>
</protein>